<protein>
    <submittedName>
        <fullName evidence="2">Uncharacterized protein</fullName>
    </submittedName>
</protein>
<comment type="caution">
    <text evidence="2">The sequence shown here is derived from an EMBL/GenBank/DDBJ whole genome shotgun (WGS) entry which is preliminary data.</text>
</comment>
<reference evidence="2 3" key="1">
    <citation type="submission" date="2019-06" db="EMBL/GenBank/DDBJ databases">
        <title>Draft genomes of female and male turbot (Scophthalmus maximus).</title>
        <authorList>
            <person name="Xu H."/>
            <person name="Xu X.-W."/>
            <person name="Shao C."/>
            <person name="Chen S."/>
        </authorList>
    </citation>
    <scope>NUCLEOTIDE SEQUENCE [LARGE SCALE GENOMIC DNA]</scope>
    <source>
        <strain evidence="2">Ysfricsl-2016a</strain>
        <tissue evidence="2">Blood</tissue>
    </source>
</reference>
<organism evidence="2 3">
    <name type="scientific">Scophthalmus maximus</name>
    <name type="common">Turbot</name>
    <name type="synonym">Psetta maxima</name>
    <dbReference type="NCBI Taxonomy" id="52904"/>
    <lineage>
        <taxon>Eukaryota</taxon>
        <taxon>Metazoa</taxon>
        <taxon>Chordata</taxon>
        <taxon>Craniata</taxon>
        <taxon>Vertebrata</taxon>
        <taxon>Euteleostomi</taxon>
        <taxon>Actinopterygii</taxon>
        <taxon>Neopterygii</taxon>
        <taxon>Teleostei</taxon>
        <taxon>Neoteleostei</taxon>
        <taxon>Acanthomorphata</taxon>
        <taxon>Carangaria</taxon>
        <taxon>Pleuronectiformes</taxon>
        <taxon>Pleuronectoidei</taxon>
        <taxon>Scophthalmidae</taxon>
        <taxon>Scophthalmus</taxon>
    </lineage>
</organism>
<feature type="region of interest" description="Disordered" evidence="1">
    <location>
        <begin position="1"/>
        <end position="21"/>
    </location>
</feature>
<dbReference type="EMBL" id="VEVO01000022">
    <property type="protein sequence ID" value="KAF0023372.1"/>
    <property type="molecule type" value="Genomic_DNA"/>
</dbReference>
<accession>A0A6A4RWA4</accession>
<evidence type="ECO:0000256" key="1">
    <source>
        <dbReference type="SAM" id="MobiDB-lite"/>
    </source>
</evidence>
<proteinExistence type="predicted"/>
<evidence type="ECO:0000313" key="3">
    <source>
        <dbReference type="Proteomes" id="UP000438429"/>
    </source>
</evidence>
<name>A0A6A4RWA4_SCOMX</name>
<evidence type="ECO:0000313" key="2">
    <source>
        <dbReference type="EMBL" id="KAF0023372.1"/>
    </source>
</evidence>
<sequence length="250" mass="28060">MKRDSINKPGSCKPETRNNQAKIPVPSVNRIANAEAMVLGMMAEHFIPIAMAPVIVDLAQTLALDKVALQGMKLLRTAALYKMIHGLGRTYSERTFSNMRRFPFSLNLDESTSKNNKKVMYLKEISLIVNLPTSSPQRGFVPYRWLSAYDASMAIHAMMPAYKVLYYGYLSTADKELYREPLELMYTKYNVNQAARARIKVVQEELRLDSVTAGANPCPPFCMHNLFGLLSRVPLPLLVVVLEDPDVSGT</sequence>
<dbReference type="Proteomes" id="UP000438429">
    <property type="component" value="Unassembled WGS sequence"/>
</dbReference>
<dbReference type="AlphaFoldDB" id="A0A6A4RWA4"/>
<gene>
    <name evidence="2" type="ORF">F2P81_024002</name>
</gene>